<dbReference type="Proteomes" id="UP000824469">
    <property type="component" value="Unassembled WGS sequence"/>
</dbReference>
<dbReference type="AlphaFoldDB" id="A0AA38L939"/>
<evidence type="ECO:0000313" key="2">
    <source>
        <dbReference type="Proteomes" id="UP000824469"/>
    </source>
</evidence>
<dbReference type="GO" id="GO:0035267">
    <property type="term" value="C:NuA4 histone acetyltransferase complex"/>
    <property type="evidence" value="ECO:0007669"/>
    <property type="project" value="TreeGrafter"/>
</dbReference>
<keyword evidence="2" id="KW-1185">Reference proteome</keyword>
<evidence type="ECO:0008006" key="3">
    <source>
        <dbReference type="Google" id="ProtNLM"/>
    </source>
</evidence>
<dbReference type="SUPFAM" id="SSF48371">
    <property type="entry name" value="ARM repeat"/>
    <property type="match status" value="1"/>
</dbReference>
<dbReference type="InterPro" id="IPR046807">
    <property type="entry name" value="Tra1_central"/>
</dbReference>
<protein>
    <recommendedName>
        <fullName evidence="3">Transformation/transcription domain-associated protein</fullName>
    </recommendedName>
</protein>
<dbReference type="InterPro" id="IPR016024">
    <property type="entry name" value="ARM-type_fold"/>
</dbReference>
<proteinExistence type="predicted"/>
<comment type="caution">
    <text evidence="1">The sequence shown here is derived from an EMBL/GenBank/DDBJ whole genome shotgun (WGS) entry which is preliminary data.</text>
</comment>
<reference evidence="1 2" key="1">
    <citation type="journal article" date="2021" name="Nat. Plants">
        <title>The Taxus genome provides insights into paclitaxel biosynthesis.</title>
        <authorList>
            <person name="Xiong X."/>
            <person name="Gou J."/>
            <person name="Liao Q."/>
            <person name="Li Y."/>
            <person name="Zhou Q."/>
            <person name="Bi G."/>
            <person name="Li C."/>
            <person name="Du R."/>
            <person name="Wang X."/>
            <person name="Sun T."/>
            <person name="Guo L."/>
            <person name="Liang H."/>
            <person name="Lu P."/>
            <person name="Wu Y."/>
            <person name="Zhang Z."/>
            <person name="Ro D.K."/>
            <person name="Shang Y."/>
            <person name="Huang S."/>
            <person name="Yan J."/>
        </authorList>
    </citation>
    <scope>NUCLEOTIDE SEQUENCE [LARGE SCALE GENOMIC DNA]</scope>
    <source>
        <strain evidence="1">Ta-2019</strain>
    </source>
</reference>
<organism evidence="1 2">
    <name type="scientific">Taxus chinensis</name>
    <name type="common">Chinese yew</name>
    <name type="synonym">Taxus wallichiana var. chinensis</name>
    <dbReference type="NCBI Taxonomy" id="29808"/>
    <lineage>
        <taxon>Eukaryota</taxon>
        <taxon>Viridiplantae</taxon>
        <taxon>Streptophyta</taxon>
        <taxon>Embryophyta</taxon>
        <taxon>Tracheophyta</taxon>
        <taxon>Spermatophyta</taxon>
        <taxon>Pinopsida</taxon>
        <taxon>Pinidae</taxon>
        <taxon>Conifers II</taxon>
        <taxon>Cupressales</taxon>
        <taxon>Taxaceae</taxon>
        <taxon>Taxus</taxon>
    </lineage>
</organism>
<feature type="non-terminal residue" evidence="1">
    <location>
        <position position="420"/>
    </location>
</feature>
<dbReference type="EMBL" id="JAHRHJ020000006">
    <property type="protein sequence ID" value="KAH9312037.1"/>
    <property type="molecule type" value="Genomic_DNA"/>
</dbReference>
<dbReference type="InterPro" id="IPR050517">
    <property type="entry name" value="DDR_Repair_Kinase"/>
</dbReference>
<name>A0AA38L939_TAXCH</name>
<dbReference type="GO" id="GO:0006281">
    <property type="term" value="P:DNA repair"/>
    <property type="evidence" value="ECO:0007669"/>
    <property type="project" value="TreeGrafter"/>
</dbReference>
<dbReference type="PANTHER" id="PTHR11139">
    <property type="entry name" value="ATAXIA TELANGIECTASIA MUTATED ATM -RELATED"/>
    <property type="match status" value="1"/>
</dbReference>
<sequence>MQIGYELARQVRDNLEIVYTSEYINFLKCYFRVFSVVLTQQTKPQASDSLEHKLRNVILEITSRLPHSEVLRPFVHNMLKLAMHVLTTDNEDNGLISIRIIFKLLRNYKNTLERELQPFLDFVKQVYQNFGATVCYYFDSSSGNESEIAASHRTIVHFGPQSSPEAPIPRQLNLSTRSFKIVTECPLIVVFLFQVYDHYVQTNVPILIPLMATVISIPGPQHVSPKLKNHYVELKCAQVKTVSFLTYLLRSFADYIRPHEESISKSIVNLLISCPDSVIIRKELLVATKNVLATDFRRGFFQLIDNLLEERVLVGTGQACFETLRPLAYSILAELIHHVRLDLPLSQLSQVIYLFSRNTIDLSFPLSVQTTCARLMLNLVEPIFSRRVDPISTEEVRASLGLALDAFASKFGMLKHTISQ</sequence>
<gene>
    <name evidence="1" type="ORF">KI387_027072</name>
</gene>
<dbReference type="GO" id="GO:0005634">
    <property type="term" value="C:nucleus"/>
    <property type="evidence" value="ECO:0007669"/>
    <property type="project" value="TreeGrafter"/>
</dbReference>
<accession>A0AA38L939</accession>
<dbReference type="OMA" id="HEEIICK"/>
<dbReference type="Pfam" id="PF20175">
    <property type="entry name" value="Tra1_central"/>
    <property type="match status" value="1"/>
</dbReference>
<dbReference type="PANTHER" id="PTHR11139:SF1">
    <property type="entry name" value="TRANSFORMATION_TRANSCRIPTION DOMAIN-ASSOCIATED PROTEIN"/>
    <property type="match status" value="1"/>
</dbReference>
<dbReference type="GO" id="GO:0006355">
    <property type="term" value="P:regulation of DNA-templated transcription"/>
    <property type="evidence" value="ECO:0007669"/>
    <property type="project" value="TreeGrafter"/>
</dbReference>
<dbReference type="GO" id="GO:0000124">
    <property type="term" value="C:SAGA complex"/>
    <property type="evidence" value="ECO:0007669"/>
    <property type="project" value="TreeGrafter"/>
</dbReference>
<evidence type="ECO:0000313" key="1">
    <source>
        <dbReference type="EMBL" id="KAH9312037.1"/>
    </source>
</evidence>